<dbReference type="Gene3D" id="3.30.70.330">
    <property type="match status" value="4"/>
</dbReference>
<dbReference type="eggNOG" id="KOG1190">
    <property type="taxonomic scope" value="Eukaryota"/>
</dbReference>
<name>A0A024UIG9_9STRA</name>
<organism evidence="6">
    <name type="scientific">Aphanomyces invadans</name>
    <dbReference type="NCBI Taxonomy" id="157072"/>
    <lineage>
        <taxon>Eukaryota</taxon>
        <taxon>Sar</taxon>
        <taxon>Stramenopiles</taxon>
        <taxon>Oomycota</taxon>
        <taxon>Saprolegniomycetes</taxon>
        <taxon>Saprolegniales</taxon>
        <taxon>Verrucalvaceae</taxon>
        <taxon>Aphanomyces</taxon>
    </lineage>
</organism>
<evidence type="ECO:0000256" key="2">
    <source>
        <dbReference type="ARBA" id="ARBA00022884"/>
    </source>
</evidence>
<dbReference type="InterPro" id="IPR021790">
    <property type="entry name" value="PTBP1-like_RRM2"/>
</dbReference>
<dbReference type="Pfam" id="PF00076">
    <property type="entry name" value="RRM_1"/>
    <property type="match status" value="1"/>
</dbReference>
<evidence type="ECO:0000256" key="1">
    <source>
        <dbReference type="ARBA" id="ARBA00022737"/>
    </source>
</evidence>
<keyword evidence="2 3" id="KW-0694">RNA-binding</keyword>
<gene>
    <name evidence="6" type="ORF">H310_03688</name>
</gene>
<dbReference type="InterPro" id="IPR035979">
    <property type="entry name" value="RBD_domain_sf"/>
</dbReference>
<feature type="domain" description="RRM" evidence="5">
    <location>
        <begin position="337"/>
        <end position="416"/>
    </location>
</feature>
<feature type="region of interest" description="Disordered" evidence="4">
    <location>
        <begin position="1"/>
        <end position="46"/>
    </location>
</feature>
<evidence type="ECO:0000256" key="4">
    <source>
        <dbReference type="SAM" id="MobiDB-lite"/>
    </source>
</evidence>
<dbReference type="AlphaFoldDB" id="A0A024UIG9"/>
<feature type="compositionally biased region" description="Basic and acidic residues" evidence="4">
    <location>
        <begin position="26"/>
        <end position="35"/>
    </location>
</feature>
<dbReference type="EMBL" id="KI913956">
    <property type="protein sequence ID" value="ETW06094.1"/>
    <property type="molecule type" value="Genomic_DNA"/>
</dbReference>
<feature type="compositionally biased region" description="Basic residues" evidence="4">
    <location>
        <begin position="509"/>
        <end position="520"/>
    </location>
</feature>
<dbReference type="InterPro" id="IPR000504">
    <property type="entry name" value="RRM_dom"/>
</dbReference>
<dbReference type="InterPro" id="IPR012677">
    <property type="entry name" value="Nucleotide-bd_a/b_plait_sf"/>
</dbReference>
<reference evidence="6" key="1">
    <citation type="submission" date="2013-12" db="EMBL/GenBank/DDBJ databases">
        <title>The Genome Sequence of Aphanomyces invadans NJM9701.</title>
        <authorList>
            <consortium name="The Broad Institute Genomics Platform"/>
            <person name="Russ C."/>
            <person name="Tyler B."/>
            <person name="van West P."/>
            <person name="Dieguez-Uribeondo J."/>
            <person name="Young S.K."/>
            <person name="Zeng Q."/>
            <person name="Gargeya S."/>
            <person name="Fitzgerald M."/>
            <person name="Abouelleil A."/>
            <person name="Alvarado L."/>
            <person name="Chapman S.B."/>
            <person name="Gainer-Dewar J."/>
            <person name="Goldberg J."/>
            <person name="Griggs A."/>
            <person name="Gujja S."/>
            <person name="Hansen M."/>
            <person name="Howarth C."/>
            <person name="Imamovic A."/>
            <person name="Ireland A."/>
            <person name="Larimer J."/>
            <person name="McCowan C."/>
            <person name="Murphy C."/>
            <person name="Pearson M."/>
            <person name="Poon T.W."/>
            <person name="Priest M."/>
            <person name="Roberts A."/>
            <person name="Saif S."/>
            <person name="Shea T."/>
            <person name="Sykes S."/>
            <person name="Wortman J."/>
            <person name="Nusbaum C."/>
            <person name="Birren B."/>
        </authorList>
    </citation>
    <scope>NUCLEOTIDE SEQUENCE [LARGE SCALE GENOMIC DNA]</scope>
    <source>
        <strain evidence="6">NJM9701</strain>
    </source>
</reference>
<dbReference type="RefSeq" id="XP_008865871.1">
    <property type="nucleotide sequence ID" value="XM_008867649.1"/>
</dbReference>
<feature type="compositionally biased region" description="Basic and acidic residues" evidence="4">
    <location>
        <begin position="497"/>
        <end position="508"/>
    </location>
</feature>
<feature type="region of interest" description="Disordered" evidence="4">
    <location>
        <begin position="119"/>
        <end position="329"/>
    </location>
</feature>
<evidence type="ECO:0000256" key="3">
    <source>
        <dbReference type="PROSITE-ProRule" id="PRU00176"/>
    </source>
</evidence>
<dbReference type="OrthoDB" id="296632at2759"/>
<feature type="compositionally biased region" description="Low complexity" evidence="4">
    <location>
        <begin position="120"/>
        <end position="152"/>
    </location>
</feature>
<keyword evidence="1" id="KW-0677">Repeat</keyword>
<dbReference type="CDD" id="cd12423">
    <property type="entry name" value="RRM3_PTBP1_like"/>
    <property type="match status" value="1"/>
</dbReference>
<dbReference type="GO" id="GO:0003723">
    <property type="term" value="F:RNA binding"/>
    <property type="evidence" value="ECO:0007669"/>
    <property type="project" value="UniProtKB-UniRule"/>
</dbReference>
<dbReference type="VEuPathDB" id="FungiDB:H310_03688"/>
<accession>A0A024UIG9</accession>
<feature type="region of interest" description="Disordered" evidence="4">
    <location>
        <begin position="439"/>
        <end position="528"/>
    </location>
</feature>
<feature type="domain" description="RRM" evidence="5">
    <location>
        <begin position="653"/>
        <end position="734"/>
    </location>
</feature>
<feature type="compositionally biased region" description="Polar residues" evidence="4">
    <location>
        <begin position="251"/>
        <end position="266"/>
    </location>
</feature>
<dbReference type="SMART" id="SM00360">
    <property type="entry name" value="RRM"/>
    <property type="match status" value="4"/>
</dbReference>
<feature type="domain" description="RRM" evidence="5">
    <location>
        <begin position="537"/>
        <end position="611"/>
    </location>
</feature>
<dbReference type="SUPFAM" id="SSF54928">
    <property type="entry name" value="RNA-binding domain, RBD"/>
    <property type="match status" value="4"/>
</dbReference>
<feature type="compositionally biased region" description="Gly residues" evidence="4">
    <location>
        <begin position="1"/>
        <end position="11"/>
    </location>
</feature>
<dbReference type="STRING" id="157072.A0A024UIG9"/>
<dbReference type="GeneID" id="20080738"/>
<evidence type="ECO:0000313" key="6">
    <source>
        <dbReference type="EMBL" id="ETW06094.1"/>
    </source>
</evidence>
<feature type="compositionally biased region" description="Basic and acidic residues" evidence="4">
    <location>
        <begin position="164"/>
        <end position="174"/>
    </location>
</feature>
<dbReference type="PANTHER" id="PTHR15592">
    <property type="entry name" value="MATRIN 3/NUCLEAR PROTEIN 220-RELATED"/>
    <property type="match status" value="1"/>
</dbReference>
<dbReference type="PROSITE" id="PS50102">
    <property type="entry name" value="RRM"/>
    <property type="match status" value="3"/>
</dbReference>
<evidence type="ECO:0000259" key="5">
    <source>
        <dbReference type="PROSITE" id="PS50102"/>
    </source>
</evidence>
<proteinExistence type="predicted"/>
<dbReference type="Pfam" id="PF11835">
    <property type="entry name" value="RRM_8"/>
    <property type="match status" value="1"/>
</dbReference>
<dbReference type="Pfam" id="PF13893">
    <property type="entry name" value="RRM_5"/>
    <property type="match status" value="2"/>
</dbReference>
<protein>
    <recommendedName>
        <fullName evidence="5">RRM domain-containing protein</fullName>
    </recommendedName>
</protein>
<sequence length="738" mass="81508">MSYPQHGGGVPSSGKRQYGGNSGEMNDQKRYRQSEDGGSNSNPSRAIVVRGLPNDCLESELLALVGPFATVEKCVLSPSKNEALVHLPDLDSATNLVTFYQKRDALLRGQKVVFSYAPPSRDSYASSSHTSSSGPPQSSSRNSYNNGPSSSSRPPPQQQSSTYDRPRSESRSDRYPPSSSGVDRRSDLGPPPSLNSYDYRRGGHSSPSTYDRSRAPPPQSSEFDRRHEGPPRYQGSVGGRGNAPPYDSRAPPSTSSYDRNAPATSSFDRHPPSSYMSGPPPSSSFDRRSFDRPGPASAYSSYDHRRSPNASFDPRGQPPPPSSYPASAAPAPFSGKNTILMVSISKMEYPVNVDVLHQVFSKYGTVMKIVTFMQRGEFRALVQLQTAEMAETALGALNGREIYTGCNTLHIQMSTHKSLNVQCNNDKMRDYFNPNLPSVDPAEQVGEPPARGMLGDVPRRGGFDPVSVDSRNGREFASHQPLHGGGGGPYQAPNAPFHREDMRGDTRSGSRRSRDRRSRSRDRGDVVGGEDYRGRSSVLICSNLEPHFVKCHSLFTLFGCFGDVIRVKVMFRKADSALIQFVDERHAQSARDHTDGVVLCGRKLRVDFSRHLTVVMPRPDADEFEIQNTRDFSNTPYHRYRKRPLSEVVPATTLLHISGIPVSMQLQPGDTVASSRLLRMFAEWGVVKKVHPIAKQPKMVLLEMGTIEEAFDAMIALDNFTFNDGRIRVSFSKSYQRQ</sequence>